<name>A0E2Z6_PARTE</name>
<sequence>MQLLFIWILALFFQVNPIYDVVRIKELTCWLALKAQRQLQINYIKLEMYSYSYPRSDQQCFDLANTEKCCLDSLNHLLVSQFQMHIPNSLRMFVKFSSSFIKTIDAAVGGSLIPETQSLSPYICDYYNQNIYWSLSYL</sequence>
<dbReference type="HOGENOM" id="CLU_1859158_0_0_1"/>
<evidence type="ECO:0000313" key="3">
    <source>
        <dbReference type="Proteomes" id="UP000000600"/>
    </source>
</evidence>
<dbReference type="RefSeq" id="XP_001457060.1">
    <property type="nucleotide sequence ID" value="XM_001457023.1"/>
</dbReference>
<evidence type="ECO:0000313" key="2">
    <source>
        <dbReference type="EMBL" id="CAK89663.1"/>
    </source>
</evidence>
<evidence type="ECO:0000256" key="1">
    <source>
        <dbReference type="SAM" id="SignalP"/>
    </source>
</evidence>
<keyword evidence="1" id="KW-0732">Signal</keyword>
<dbReference type="AlphaFoldDB" id="A0E2Z6"/>
<proteinExistence type="predicted"/>
<accession>A0E2Z6</accession>
<dbReference type="KEGG" id="ptm:GSPATT00022835001"/>
<dbReference type="InParanoid" id="A0E2Z6"/>
<dbReference type="Proteomes" id="UP000000600">
    <property type="component" value="Unassembled WGS sequence"/>
</dbReference>
<protein>
    <submittedName>
        <fullName evidence="2">Uncharacterized protein</fullName>
    </submittedName>
</protein>
<dbReference type="GeneID" id="5042845"/>
<reference evidence="2 3" key="1">
    <citation type="journal article" date="2006" name="Nature">
        <title>Global trends of whole-genome duplications revealed by the ciliate Paramecium tetraurelia.</title>
        <authorList>
            <consortium name="Genoscope"/>
            <person name="Aury J.-M."/>
            <person name="Jaillon O."/>
            <person name="Duret L."/>
            <person name="Noel B."/>
            <person name="Jubin C."/>
            <person name="Porcel B.M."/>
            <person name="Segurens B."/>
            <person name="Daubin V."/>
            <person name="Anthouard V."/>
            <person name="Aiach N."/>
            <person name="Arnaiz O."/>
            <person name="Billaut A."/>
            <person name="Beisson J."/>
            <person name="Blanc I."/>
            <person name="Bouhouche K."/>
            <person name="Camara F."/>
            <person name="Duharcourt S."/>
            <person name="Guigo R."/>
            <person name="Gogendeau D."/>
            <person name="Katinka M."/>
            <person name="Keller A.-M."/>
            <person name="Kissmehl R."/>
            <person name="Klotz C."/>
            <person name="Koll F."/>
            <person name="Le Moue A."/>
            <person name="Lepere C."/>
            <person name="Malinsky S."/>
            <person name="Nowacki M."/>
            <person name="Nowak J.K."/>
            <person name="Plattner H."/>
            <person name="Poulain J."/>
            <person name="Ruiz F."/>
            <person name="Serrano V."/>
            <person name="Zagulski M."/>
            <person name="Dessen P."/>
            <person name="Betermier M."/>
            <person name="Weissenbach J."/>
            <person name="Scarpelli C."/>
            <person name="Schachter V."/>
            <person name="Sperling L."/>
            <person name="Meyer E."/>
            <person name="Cohen J."/>
            <person name="Wincker P."/>
        </authorList>
    </citation>
    <scope>NUCLEOTIDE SEQUENCE [LARGE SCALE GENOMIC DNA]</scope>
    <source>
        <strain evidence="2 3">Stock d4-2</strain>
    </source>
</reference>
<dbReference type="EMBL" id="CT868655">
    <property type="protein sequence ID" value="CAK89663.1"/>
    <property type="molecule type" value="Genomic_DNA"/>
</dbReference>
<gene>
    <name evidence="2" type="ORF">GSPATT00022835001</name>
</gene>
<feature type="chain" id="PRO_5002624364" evidence="1">
    <location>
        <begin position="18"/>
        <end position="138"/>
    </location>
</feature>
<feature type="signal peptide" evidence="1">
    <location>
        <begin position="1"/>
        <end position="17"/>
    </location>
</feature>
<organism evidence="2 3">
    <name type="scientific">Paramecium tetraurelia</name>
    <dbReference type="NCBI Taxonomy" id="5888"/>
    <lineage>
        <taxon>Eukaryota</taxon>
        <taxon>Sar</taxon>
        <taxon>Alveolata</taxon>
        <taxon>Ciliophora</taxon>
        <taxon>Intramacronucleata</taxon>
        <taxon>Oligohymenophorea</taxon>
        <taxon>Peniculida</taxon>
        <taxon>Parameciidae</taxon>
        <taxon>Paramecium</taxon>
    </lineage>
</organism>
<keyword evidence="3" id="KW-1185">Reference proteome</keyword>